<feature type="domain" description="BTB" evidence="3">
    <location>
        <begin position="12"/>
        <end position="79"/>
    </location>
</feature>
<dbReference type="Gene3D" id="2.120.10.80">
    <property type="entry name" value="Kelch-type beta propeller"/>
    <property type="match status" value="1"/>
</dbReference>
<dbReference type="Proteomes" id="UP000515156">
    <property type="component" value="Chromosome 1"/>
</dbReference>
<keyword evidence="2" id="KW-0677">Repeat</keyword>
<dbReference type="InParanoid" id="A0A6P7WY98"/>
<dbReference type="SUPFAM" id="SSF117281">
    <property type="entry name" value="Kelch motif"/>
    <property type="match status" value="1"/>
</dbReference>
<protein>
    <submittedName>
        <fullName evidence="5">Kelch-like protein 42</fullName>
    </submittedName>
</protein>
<dbReference type="SUPFAM" id="SSF54695">
    <property type="entry name" value="POZ domain"/>
    <property type="match status" value="1"/>
</dbReference>
<dbReference type="Gene3D" id="3.30.710.10">
    <property type="entry name" value="Potassium Channel Kv1.1, Chain A"/>
    <property type="match status" value="1"/>
</dbReference>
<dbReference type="KEGG" id="muo:115460502"/>
<evidence type="ECO:0000313" key="5">
    <source>
        <dbReference type="RefSeq" id="XP_030046126.1"/>
    </source>
</evidence>
<sequence length="475" mass="54129">MRLQGRAMSSEEMVQILLEGKSYTVSKSKLIEKSDYFRALYSSGMKESEEDSLQLQGLSPQGLELVLHFINTSQVSFENESLQELIETASFLQVTCMLDLLLAQVQLGNCIELYQLSEIYGIHQLRATATRFMANHYHEMLRRPEFRLFPDSFRAQIREMRMKGTATLLAVGNFMDNTLKFAQDNPWSMLRYDELAQSWQPLANNLPPAMVNVRGYGSVVLDNYLFIVGGYRMTSQEIAAAHCYNPCTNEWGQIAPMNQKRANFKLLTVNGKLYAVGGQSLSNVECYSPEHDWWNFVAALPTALAEFSACECQGKIYVIGGYTTKERNLNILRYCPANDSWTILEPCSFHIRKQQMLSLEDTIYLVGGSIHELRSNQKPPQSEDMLTVQSYNTVTQEWVCLKESVSKSGLNLTCTLHNDGIYIMSRDVTFCTSLKHRVFFKYNIFTDGWESFRQVPLVGQNMVVCSLYLPNALQA</sequence>
<dbReference type="PANTHER" id="PTHR46375">
    <property type="entry name" value="KELCH REPEAT AND BTB DOMAIN-CONTAINING PROTEIN 13-RELATED"/>
    <property type="match status" value="1"/>
</dbReference>
<accession>A0A6P7WY98</accession>
<dbReference type="FunFam" id="2.120.10.80:FF:000048">
    <property type="entry name" value="Kelch-like family, member 42"/>
    <property type="match status" value="1"/>
</dbReference>
<reference evidence="5" key="1">
    <citation type="submission" date="2025-08" db="UniProtKB">
        <authorList>
            <consortium name="RefSeq"/>
        </authorList>
    </citation>
    <scope>IDENTIFICATION</scope>
</reference>
<evidence type="ECO:0000256" key="2">
    <source>
        <dbReference type="ARBA" id="ARBA00022737"/>
    </source>
</evidence>
<dbReference type="OrthoDB" id="45365at2759"/>
<keyword evidence="4" id="KW-1185">Reference proteome</keyword>
<dbReference type="RefSeq" id="XP_030046126.1">
    <property type="nucleotide sequence ID" value="XM_030190266.1"/>
</dbReference>
<evidence type="ECO:0000313" key="4">
    <source>
        <dbReference type="Proteomes" id="UP000515156"/>
    </source>
</evidence>
<dbReference type="Pfam" id="PF01344">
    <property type="entry name" value="Kelch_1"/>
    <property type="match status" value="3"/>
</dbReference>
<keyword evidence="1" id="KW-0880">Kelch repeat</keyword>
<dbReference type="SMART" id="SM00225">
    <property type="entry name" value="BTB"/>
    <property type="match status" value="1"/>
</dbReference>
<name>A0A6P7WY98_9AMPH</name>
<dbReference type="GeneID" id="115460502"/>
<dbReference type="InterPro" id="IPR044727">
    <property type="entry name" value="KLHL42_BACK"/>
</dbReference>
<dbReference type="AlphaFoldDB" id="A0A6P7WY98"/>
<dbReference type="SMART" id="SM00612">
    <property type="entry name" value="Kelch"/>
    <property type="match status" value="3"/>
</dbReference>
<proteinExistence type="predicted"/>
<dbReference type="InterPro" id="IPR011333">
    <property type="entry name" value="SKP1/BTB/POZ_sf"/>
</dbReference>
<organism evidence="4 5">
    <name type="scientific">Microcaecilia unicolor</name>
    <dbReference type="NCBI Taxonomy" id="1415580"/>
    <lineage>
        <taxon>Eukaryota</taxon>
        <taxon>Metazoa</taxon>
        <taxon>Chordata</taxon>
        <taxon>Craniata</taxon>
        <taxon>Vertebrata</taxon>
        <taxon>Euteleostomi</taxon>
        <taxon>Amphibia</taxon>
        <taxon>Gymnophiona</taxon>
        <taxon>Siphonopidae</taxon>
        <taxon>Microcaecilia</taxon>
    </lineage>
</organism>
<dbReference type="PANTHER" id="PTHR46375:SF4">
    <property type="entry name" value="KELCH-LIKE FAMILY, MEMBER 42"/>
    <property type="match status" value="1"/>
</dbReference>
<evidence type="ECO:0000256" key="1">
    <source>
        <dbReference type="ARBA" id="ARBA00022441"/>
    </source>
</evidence>
<dbReference type="InterPro" id="IPR052392">
    <property type="entry name" value="Kelch-BTB_domain-containing"/>
</dbReference>
<dbReference type="InterPro" id="IPR006652">
    <property type="entry name" value="Kelch_1"/>
</dbReference>
<dbReference type="PROSITE" id="PS50097">
    <property type="entry name" value="BTB"/>
    <property type="match status" value="1"/>
</dbReference>
<gene>
    <name evidence="5" type="primary">KLHL42</name>
</gene>
<dbReference type="Pfam" id="PF00651">
    <property type="entry name" value="BTB"/>
    <property type="match status" value="1"/>
</dbReference>
<dbReference type="CDD" id="cd18478">
    <property type="entry name" value="BACK_KLHL42_KLHDC5"/>
    <property type="match status" value="1"/>
</dbReference>
<dbReference type="FunCoup" id="A0A6P7WY98">
    <property type="interactions" value="206"/>
</dbReference>
<dbReference type="InterPro" id="IPR000210">
    <property type="entry name" value="BTB/POZ_dom"/>
</dbReference>
<dbReference type="CTD" id="57542"/>
<evidence type="ECO:0000259" key="3">
    <source>
        <dbReference type="PROSITE" id="PS50097"/>
    </source>
</evidence>
<dbReference type="InterPro" id="IPR015915">
    <property type="entry name" value="Kelch-typ_b-propeller"/>
</dbReference>